<feature type="region of interest" description="Disordered" evidence="1">
    <location>
        <begin position="17"/>
        <end position="36"/>
    </location>
</feature>
<gene>
    <name evidence="2" type="ORF">FA13DRAFT_1620063</name>
</gene>
<sequence>MLFTDDLKCIQSDIKKTLRPSNAPTPPSNFGSPSHGKLKADEWRACIEFDLPVSLAKLWGGEVADGDHDYALALESTFLLAMAIRYATSHRSTPRHLEKYLNYMQKYLQTVLDLHPSGKLLPNHHNALHLPKFMEYFGPIHGWWMFPFERLIGLLQKHKTNFKFGELEETVIKTFCATSYLKRLLN</sequence>
<comment type="caution">
    <text evidence="2">The sequence shown here is derived from an EMBL/GenBank/DDBJ whole genome shotgun (WGS) entry which is preliminary data.</text>
</comment>
<dbReference type="OrthoDB" id="3247418at2759"/>
<protein>
    <recommendedName>
        <fullName evidence="4">DUF4218 domain-containing protein</fullName>
    </recommendedName>
</protein>
<evidence type="ECO:0000313" key="2">
    <source>
        <dbReference type="EMBL" id="TEB38597.1"/>
    </source>
</evidence>
<proteinExistence type="predicted"/>
<evidence type="ECO:0000313" key="3">
    <source>
        <dbReference type="Proteomes" id="UP000298030"/>
    </source>
</evidence>
<evidence type="ECO:0000256" key="1">
    <source>
        <dbReference type="SAM" id="MobiDB-lite"/>
    </source>
</evidence>
<evidence type="ECO:0008006" key="4">
    <source>
        <dbReference type="Google" id="ProtNLM"/>
    </source>
</evidence>
<organism evidence="2 3">
    <name type="scientific">Coprinellus micaceus</name>
    <name type="common">Glistening ink-cap mushroom</name>
    <name type="synonym">Coprinus micaceus</name>
    <dbReference type="NCBI Taxonomy" id="71717"/>
    <lineage>
        <taxon>Eukaryota</taxon>
        <taxon>Fungi</taxon>
        <taxon>Dikarya</taxon>
        <taxon>Basidiomycota</taxon>
        <taxon>Agaricomycotina</taxon>
        <taxon>Agaricomycetes</taxon>
        <taxon>Agaricomycetidae</taxon>
        <taxon>Agaricales</taxon>
        <taxon>Agaricineae</taxon>
        <taxon>Psathyrellaceae</taxon>
        <taxon>Coprinellus</taxon>
    </lineage>
</organism>
<dbReference type="EMBL" id="QPFP01000002">
    <property type="protein sequence ID" value="TEB38597.1"/>
    <property type="molecule type" value="Genomic_DNA"/>
</dbReference>
<dbReference type="Proteomes" id="UP000298030">
    <property type="component" value="Unassembled WGS sequence"/>
</dbReference>
<name>A0A4Y7TWR6_COPMI</name>
<accession>A0A4Y7TWR6</accession>
<reference evidence="2 3" key="1">
    <citation type="journal article" date="2019" name="Nat. Ecol. Evol.">
        <title>Megaphylogeny resolves global patterns of mushroom evolution.</title>
        <authorList>
            <person name="Varga T."/>
            <person name="Krizsan K."/>
            <person name="Foldi C."/>
            <person name="Dima B."/>
            <person name="Sanchez-Garcia M."/>
            <person name="Sanchez-Ramirez S."/>
            <person name="Szollosi G.J."/>
            <person name="Szarkandi J.G."/>
            <person name="Papp V."/>
            <person name="Albert L."/>
            <person name="Andreopoulos W."/>
            <person name="Angelini C."/>
            <person name="Antonin V."/>
            <person name="Barry K.W."/>
            <person name="Bougher N.L."/>
            <person name="Buchanan P."/>
            <person name="Buyck B."/>
            <person name="Bense V."/>
            <person name="Catcheside P."/>
            <person name="Chovatia M."/>
            <person name="Cooper J."/>
            <person name="Damon W."/>
            <person name="Desjardin D."/>
            <person name="Finy P."/>
            <person name="Geml J."/>
            <person name="Haridas S."/>
            <person name="Hughes K."/>
            <person name="Justo A."/>
            <person name="Karasinski D."/>
            <person name="Kautmanova I."/>
            <person name="Kiss B."/>
            <person name="Kocsube S."/>
            <person name="Kotiranta H."/>
            <person name="LaButti K.M."/>
            <person name="Lechner B.E."/>
            <person name="Liimatainen K."/>
            <person name="Lipzen A."/>
            <person name="Lukacs Z."/>
            <person name="Mihaltcheva S."/>
            <person name="Morgado L.N."/>
            <person name="Niskanen T."/>
            <person name="Noordeloos M.E."/>
            <person name="Ohm R.A."/>
            <person name="Ortiz-Santana B."/>
            <person name="Ovrebo C."/>
            <person name="Racz N."/>
            <person name="Riley R."/>
            <person name="Savchenko A."/>
            <person name="Shiryaev A."/>
            <person name="Soop K."/>
            <person name="Spirin V."/>
            <person name="Szebenyi C."/>
            <person name="Tomsovsky M."/>
            <person name="Tulloss R.E."/>
            <person name="Uehling J."/>
            <person name="Grigoriev I.V."/>
            <person name="Vagvolgyi C."/>
            <person name="Papp T."/>
            <person name="Martin F.M."/>
            <person name="Miettinen O."/>
            <person name="Hibbett D.S."/>
            <person name="Nagy L.G."/>
        </authorList>
    </citation>
    <scope>NUCLEOTIDE SEQUENCE [LARGE SCALE GENOMIC DNA]</scope>
    <source>
        <strain evidence="2 3">FP101781</strain>
    </source>
</reference>
<dbReference type="STRING" id="71717.A0A4Y7TWR6"/>
<keyword evidence="3" id="KW-1185">Reference proteome</keyword>
<dbReference type="AlphaFoldDB" id="A0A4Y7TWR6"/>